<dbReference type="Proteomes" id="UP001337655">
    <property type="component" value="Unassembled WGS sequence"/>
</dbReference>
<dbReference type="Pfam" id="PF13602">
    <property type="entry name" value="ADH_zinc_N_2"/>
    <property type="match status" value="1"/>
</dbReference>
<name>A0AAV9P0R5_9PEZI</name>
<dbReference type="EMBL" id="JAVRRT010000015">
    <property type="protein sequence ID" value="KAK5165762.1"/>
    <property type="molecule type" value="Genomic_DNA"/>
</dbReference>
<dbReference type="PANTHER" id="PTHR44013:SF1">
    <property type="entry name" value="ZINC-TYPE ALCOHOL DEHYDROGENASE-LIKE PROTEIN C16A3.02C"/>
    <property type="match status" value="1"/>
</dbReference>
<dbReference type="InterPro" id="IPR052733">
    <property type="entry name" value="Chloroplast_QOR"/>
</dbReference>
<evidence type="ECO:0000259" key="1">
    <source>
        <dbReference type="SMART" id="SM00829"/>
    </source>
</evidence>
<dbReference type="SUPFAM" id="SSF51735">
    <property type="entry name" value="NAD(P)-binding Rossmann-fold domains"/>
    <property type="match status" value="1"/>
</dbReference>
<dbReference type="Gene3D" id="3.90.180.10">
    <property type="entry name" value="Medium-chain alcohol dehydrogenases, catalytic domain"/>
    <property type="match status" value="1"/>
</dbReference>
<dbReference type="Pfam" id="PF08240">
    <property type="entry name" value="ADH_N"/>
    <property type="match status" value="1"/>
</dbReference>
<dbReference type="GeneID" id="89930017"/>
<comment type="caution">
    <text evidence="2">The sequence shown here is derived from an EMBL/GenBank/DDBJ whole genome shotgun (WGS) entry which is preliminary data.</text>
</comment>
<dbReference type="SUPFAM" id="SSF50129">
    <property type="entry name" value="GroES-like"/>
    <property type="match status" value="1"/>
</dbReference>
<evidence type="ECO:0000313" key="2">
    <source>
        <dbReference type="EMBL" id="KAK5165762.1"/>
    </source>
</evidence>
<dbReference type="RefSeq" id="XP_064655774.1">
    <property type="nucleotide sequence ID" value="XM_064805915.1"/>
</dbReference>
<accession>A0AAV9P0R5</accession>
<gene>
    <name evidence="2" type="ORF">LTR77_008685</name>
</gene>
<dbReference type="InterPro" id="IPR013154">
    <property type="entry name" value="ADH-like_N"/>
</dbReference>
<dbReference type="InterPro" id="IPR011032">
    <property type="entry name" value="GroES-like_sf"/>
</dbReference>
<organism evidence="2 3">
    <name type="scientific">Saxophila tyrrhenica</name>
    <dbReference type="NCBI Taxonomy" id="1690608"/>
    <lineage>
        <taxon>Eukaryota</taxon>
        <taxon>Fungi</taxon>
        <taxon>Dikarya</taxon>
        <taxon>Ascomycota</taxon>
        <taxon>Pezizomycotina</taxon>
        <taxon>Dothideomycetes</taxon>
        <taxon>Dothideomycetidae</taxon>
        <taxon>Mycosphaerellales</taxon>
        <taxon>Extremaceae</taxon>
        <taxon>Saxophila</taxon>
    </lineage>
</organism>
<dbReference type="InterPro" id="IPR020843">
    <property type="entry name" value="ER"/>
</dbReference>
<dbReference type="Gene3D" id="3.40.50.720">
    <property type="entry name" value="NAD(P)-binding Rossmann-like Domain"/>
    <property type="match status" value="1"/>
</dbReference>
<evidence type="ECO:0000313" key="3">
    <source>
        <dbReference type="Proteomes" id="UP001337655"/>
    </source>
</evidence>
<dbReference type="GO" id="GO:0016491">
    <property type="term" value="F:oxidoreductase activity"/>
    <property type="evidence" value="ECO:0007669"/>
    <property type="project" value="InterPro"/>
</dbReference>
<dbReference type="PANTHER" id="PTHR44013">
    <property type="entry name" value="ZINC-TYPE ALCOHOL DEHYDROGENASE-LIKE PROTEIN C16A3.02C"/>
    <property type="match status" value="1"/>
</dbReference>
<dbReference type="SMART" id="SM00829">
    <property type="entry name" value="PKS_ER"/>
    <property type="match status" value="1"/>
</dbReference>
<dbReference type="InterPro" id="IPR036291">
    <property type="entry name" value="NAD(P)-bd_dom_sf"/>
</dbReference>
<keyword evidence="3" id="KW-1185">Reference proteome</keyword>
<sequence length="343" mass="35951">MAENDIPSTMKAWQYTTAGAGLENTMQINPSAQLPKLKSDQNLVRVIAMAVNPVDYKIAELPIVGRLAVSNPATPGLDLVGRVVKPAAGSPFKVGQLVFGVSGPTAAGGAMAEYAAVNSTAAAPLPEGVDPLKACTVGIAGLSACQSILPYVKDGSRVFLNGGSGGVGTFGIQIAKALGCHVTTTCSTANVELCKSLGADEVLDYKQAPVLEQLKKQKPFDHVVDNVGSQFDLYFHAHEYTNPSAKYVFVGASPGFGFVWAMMKAMLLPGFLGGGQRKLGVMAAVPKVDDLKMIGGLMAEGRLRAVVDSEFAFVDGKKAIARQKTGRARGKIVVTVNQELVER</sequence>
<reference evidence="2 3" key="1">
    <citation type="submission" date="2023-08" db="EMBL/GenBank/DDBJ databases">
        <title>Black Yeasts Isolated from many extreme environments.</title>
        <authorList>
            <person name="Coleine C."/>
            <person name="Stajich J.E."/>
            <person name="Selbmann L."/>
        </authorList>
    </citation>
    <scope>NUCLEOTIDE SEQUENCE [LARGE SCALE GENOMIC DNA]</scope>
    <source>
        <strain evidence="2 3">CCFEE 5935</strain>
    </source>
</reference>
<dbReference type="AlphaFoldDB" id="A0AAV9P0R5"/>
<proteinExistence type="predicted"/>
<dbReference type="CDD" id="cd08267">
    <property type="entry name" value="MDR1"/>
    <property type="match status" value="1"/>
</dbReference>
<feature type="domain" description="Enoyl reductase (ER)" evidence="1">
    <location>
        <begin position="21"/>
        <end position="334"/>
    </location>
</feature>
<protein>
    <recommendedName>
        <fullName evidence="1">Enoyl reductase (ER) domain-containing protein</fullName>
    </recommendedName>
</protein>